<accession>E1KSH7</accession>
<dbReference type="Gene3D" id="3.20.20.70">
    <property type="entry name" value="Aldolase class I"/>
    <property type="match status" value="1"/>
</dbReference>
<proteinExistence type="predicted"/>
<evidence type="ECO:0000313" key="2">
    <source>
        <dbReference type="Proteomes" id="UP000003610"/>
    </source>
</evidence>
<reference evidence="1 2" key="1">
    <citation type="submission" date="2010-08" db="EMBL/GenBank/DDBJ databases">
        <authorList>
            <person name="Durkin A.S."/>
            <person name="Madupu R."/>
            <person name="Torralba M."/>
            <person name="Gillis M."/>
            <person name="Methe B."/>
            <person name="Sutton G."/>
            <person name="Nelson K.E."/>
        </authorList>
    </citation>
    <scope>NUCLEOTIDE SEQUENCE [LARGE SCALE GENOMIC DNA]</scope>
    <source>
        <strain evidence="1 2">FB035-09AN</strain>
    </source>
</reference>
<evidence type="ECO:0008006" key="3">
    <source>
        <dbReference type="Google" id="ProtNLM"/>
    </source>
</evidence>
<dbReference type="EMBL" id="AEDO01000046">
    <property type="protein sequence ID" value="EFL45517.1"/>
    <property type="molecule type" value="Genomic_DNA"/>
</dbReference>
<dbReference type="eggNOG" id="COG0135">
    <property type="taxonomic scope" value="Bacteria"/>
</dbReference>
<dbReference type="Proteomes" id="UP000003610">
    <property type="component" value="Unassembled WGS sequence"/>
</dbReference>
<protein>
    <recommendedName>
        <fullName evidence="3">Phosphoribosylanthranilate isomerase</fullName>
    </recommendedName>
</protein>
<dbReference type="SUPFAM" id="SSF51366">
    <property type="entry name" value="Ribulose-phoshate binding barrel"/>
    <property type="match status" value="1"/>
</dbReference>
<dbReference type="InterPro" id="IPR011060">
    <property type="entry name" value="RibuloseP-bd_barrel"/>
</dbReference>
<dbReference type="STRING" id="866771.HMPREF9296_1638"/>
<name>E1KSH7_9BACT</name>
<organism evidence="1 2">
    <name type="scientific">Prevotella disiens FB035-09AN</name>
    <dbReference type="NCBI Taxonomy" id="866771"/>
    <lineage>
        <taxon>Bacteria</taxon>
        <taxon>Pseudomonadati</taxon>
        <taxon>Bacteroidota</taxon>
        <taxon>Bacteroidia</taxon>
        <taxon>Bacteroidales</taxon>
        <taxon>Prevotellaceae</taxon>
        <taxon>Prevotella</taxon>
    </lineage>
</organism>
<comment type="caution">
    <text evidence="1">The sequence shown here is derived from an EMBL/GenBank/DDBJ whole genome shotgun (WGS) entry which is preliminary data.</text>
</comment>
<evidence type="ECO:0000313" key="1">
    <source>
        <dbReference type="EMBL" id="EFL45517.1"/>
    </source>
</evidence>
<gene>
    <name evidence="1" type="ORF">HMPREF9296_1638</name>
</gene>
<dbReference type="AlphaFoldDB" id="E1KSH7"/>
<sequence length="211" mass="24328">MKKMKIKVCGNRDAENIHELAKLPIDWLGYDFRVNSPKFVRQVSSQAGIMPDYGSKEAAMGKEMQKPMKQKFSFGIFADDMPQSIVTRIVNFNLDIVQLDGEESAVMIDNLRCTVIPDIRKEIQIIKTIPITSEEDFKKCEAYEGHSDYILFKFENQNIEFIEQYKGNIPFFVSINDKQIDKVKLLNHALFVGIDLEECNKVEEIVKNLKP</sequence>
<dbReference type="InterPro" id="IPR013785">
    <property type="entry name" value="Aldolase_TIM"/>
</dbReference>